<dbReference type="SUPFAM" id="SSF47240">
    <property type="entry name" value="Ferritin-like"/>
    <property type="match status" value="1"/>
</dbReference>
<proteinExistence type="inferred from homology"/>
<organism evidence="7 8">
    <name type="scientific">Pantoea phage vB_PagS_AAS21</name>
    <dbReference type="NCBI Taxonomy" id="2575261"/>
    <lineage>
        <taxon>Viruses</taxon>
        <taxon>Duplodnaviria</taxon>
        <taxon>Heunggongvirae</taxon>
        <taxon>Uroviricota</taxon>
        <taxon>Caudoviricetes</taxon>
        <taxon>Demerecviridae</taxon>
        <taxon>Keyvirus</taxon>
        <taxon>Keyvirus AAS21</taxon>
    </lineage>
</organism>
<dbReference type="GO" id="GO:0009263">
    <property type="term" value="P:deoxyribonucleotide biosynthetic process"/>
    <property type="evidence" value="ECO:0007669"/>
    <property type="project" value="InterPro"/>
</dbReference>
<gene>
    <name evidence="7" type="ORF">AAS21_gp057</name>
</gene>
<dbReference type="GO" id="GO:0046872">
    <property type="term" value="F:metal ion binding"/>
    <property type="evidence" value="ECO:0007669"/>
    <property type="project" value="UniProtKB-KW"/>
</dbReference>
<sequence length="382" mass="43415">MANIFNINRKDTGELFLGPQLGLQDYVNVQYPEIKRLAMLQRSQFWIETETPLDNDFKQWPTIDQGIKDITLLNLGWQTQGDSIVGRAPQAILGPIISNSELENMVTQWTYFELIHSQAYSNIIQCVLPNPGEFIMSVAQNEKAYARLDLIVRIFNDLYNAVPVWLDLSEAYYAGSSTVLDKEFAYHKEEMQKLILRFYYAVYALEAVQFYSSFACTFALAEQDIFSGIAKNIELIAKDEALHTQMTVETLRILKDQFPAHIWEYGLSQAPLIIDEVHRGEAGWAHHVFDPKAGRKIPGMNADLAIDYGNYSTELACNAIGIEYLGEKQTRHPIPWIDGYLNTGSRQVAPQETNIVNYRVGSTVRSNDADRDDLSNEFGGMF</sequence>
<keyword evidence="6" id="KW-0408">Iron</keyword>
<evidence type="ECO:0000256" key="3">
    <source>
        <dbReference type="ARBA" id="ARBA00012274"/>
    </source>
</evidence>
<reference evidence="7 8" key="1">
    <citation type="submission" date="2019-04" db="EMBL/GenBank/DDBJ databases">
        <title>Complete genome sequence of Pantoea bacteriophage vB_PagS_AAS21.</title>
        <authorList>
            <person name="Truncaite L."/>
            <person name="Simoliuniene M."/>
            <person name="Zajanckauskaite A."/>
            <person name="Meskys R."/>
            <person name="Simoliunas E."/>
        </authorList>
    </citation>
    <scope>NUCLEOTIDE SEQUENCE [LARGE SCALE GENOMIC DNA]</scope>
</reference>
<dbReference type="CDD" id="cd01049">
    <property type="entry name" value="RNRR2"/>
    <property type="match status" value="1"/>
</dbReference>
<dbReference type="PANTHER" id="PTHR23409:SF18">
    <property type="entry name" value="RIBONUCLEOSIDE-DIPHOSPHATE REDUCTASE SUBUNIT M2"/>
    <property type="match status" value="1"/>
</dbReference>
<dbReference type="GO" id="GO:0004748">
    <property type="term" value="F:ribonucleoside-diphosphate reductase activity, thioredoxin disulfide as acceptor"/>
    <property type="evidence" value="ECO:0007669"/>
    <property type="project" value="UniProtKB-EC"/>
</dbReference>
<keyword evidence="5" id="KW-0560">Oxidoreductase</keyword>
<dbReference type="InterPro" id="IPR012348">
    <property type="entry name" value="RNR-like"/>
</dbReference>
<accession>A0A4Y5P1I0</accession>
<dbReference type="InterPro" id="IPR009078">
    <property type="entry name" value="Ferritin-like_SF"/>
</dbReference>
<dbReference type="Proteomes" id="UP000308921">
    <property type="component" value="Segment"/>
</dbReference>
<name>A0A4Y5P1I0_9CAUD</name>
<evidence type="ECO:0000256" key="1">
    <source>
        <dbReference type="ARBA" id="ARBA00001962"/>
    </source>
</evidence>
<dbReference type="EMBL" id="MK770119">
    <property type="protein sequence ID" value="QCW23795.1"/>
    <property type="molecule type" value="Genomic_DNA"/>
</dbReference>
<evidence type="ECO:0000256" key="2">
    <source>
        <dbReference type="ARBA" id="ARBA00009303"/>
    </source>
</evidence>
<protein>
    <recommendedName>
        <fullName evidence="3">ribonucleoside-diphosphate reductase</fullName>
        <ecNumber evidence="3">1.17.4.1</ecNumber>
    </recommendedName>
</protein>
<evidence type="ECO:0000256" key="6">
    <source>
        <dbReference type="ARBA" id="ARBA00023004"/>
    </source>
</evidence>
<dbReference type="PANTHER" id="PTHR23409">
    <property type="entry name" value="RIBONUCLEOSIDE-DIPHOSPHATE REDUCTASE SMALL CHAIN"/>
    <property type="match status" value="1"/>
</dbReference>
<dbReference type="UniPathway" id="UPA00326"/>
<evidence type="ECO:0000313" key="7">
    <source>
        <dbReference type="EMBL" id="QCW23795.1"/>
    </source>
</evidence>
<keyword evidence="4" id="KW-0479">Metal-binding</keyword>
<dbReference type="EC" id="1.17.4.1" evidence="3"/>
<dbReference type="Pfam" id="PF00268">
    <property type="entry name" value="Ribonuc_red_sm"/>
    <property type="match status" value="1"/>
</dbReference>
<evidence type="ECO:0000256" key="4">
    <source>
        <dbReference type="ARBA" id="ARBA00022723"/>
    </source>
</evidence>
<evidence type="ECO:0000256" key="5">
    <source>
        <dbReference type="ARBA" id="ARBA00023002"/>
    </source>
</evidence>
<comment type="similarity">
    <text evidence="2">Belongs to the ribonucleoside diphosphate reductase small chain family.</text>
</comment>
<comment type="cofactor">
    <cofactor evidence="1">
        <name>Fe cation</name>
        <dbReference type="ChEBI" id="CHEBI:24875"/>
    </cofactor>
</comment>
<keyword evidence="8" id="KW-1185">Reference proteome</keyword>
<dbReference type="InterPro" id="IPR033909">
    <property type="entry name" value="RNR_small"/>
</dbReference>
<evidence type="ECO:0000313" key="8">
    <source>
        <dbReference type="Proteomes" id="UP000308921"/>
    </source>
</evidence>
<dbReference type="InterPro" id="IPR000358">
    <property type="entry name" value="RNR_small_fam"/>
</dbReference>
<dbReference type="Gene3D" id="1.10.620.20">
    <property type="entry name" value="Ribonucleotide Reductase, subunit A"/>
    <property type="match status" value="1"/>
</dbReference>